<accession>A0ACB8BEH6</accession>
<gene>
    <name evidence="1" type="ORF">BV22DRAFT_1068389</name>
</gene>
<protein>
    <submittedName>
        <fullName evidence="1">Uncharacterized protein</fullName>
    </submittedName>
</protein>
<reference evidence="1" key="1">
    <citation type="journal article" date="2021" name="New Phytol.">
        <title>Evolutionary innovations through gain and loss of genes in the ectomycorrhizal Boletales.</title>
        <authorList>
            <person name="Wu G."/>
            <person name="Miyauchi S."/>
            <person name="Morin E."/>
            <person name="Kuo A."/>
            <person name="Drula E."/>
            <person name="Varga T."/>
            <person name="Kohler A."/>
            <person name="Feng B."/>
            <person name="Cao Y."/>
            <person name="Lipzen A."/>
            <person name="Daum C."/>
            <person name="Hundley H."/>
            <person name="Pangilinan J."/>
            <person name="Johnson J."/>
            <person name="Barry K."/>
            <person name="LaButti K."/>
            <person name="Ng V."/>
            <person name="Ahrendt S."/>
            <person name="Min B."/>
            <person name="Choi I.G."/>
            <person name="Park H."/>
            <person name="Plett J.M."/>
            <person name="Magnuson J."/>
            <person name="Spatafora J.W."/>
            <person name="Nagy L.G."/>
            <person name="Henrissat B."/>
            <person name="Grigoriev I.V."/>
            <person name="Yang Z.L."/>
            <person name="Xu J."/>
            <person name="Martin F.M."/>
        </authorList>
    </citation>
    <scope>NUCLEOTIDE SEQUENCE</scope>
    <source>
        <strain evidence="1">KUC20120723A-06</strain>
    </source>
</reference>
<proteinExistence type="predicted"/>
<dbReference type="Proteomes" id="UP000790709">
    <property type="component" value="Unassembled WGS sequence"/>
</dbReference>
<sequence>MSSSSSTSTPSPPPQARKRKRNTHPEDEEIGTTLDHDGEGEAEPEEIVLSHAERRRQKKKEQKIKDQLSSPSKKQKLADGSAVKTALSKSSAHAKPKRQNSVWVGNLSFKTTQDALRGFFDGVGEITRIHMPTKAGTKGENMGFAYVDFASPDAKVIAIALSEREFQGRNLLIKDGDDFAGRPAPKAPEASAEDSTKPAPGKPATGLSKTAQKILRIQKQPPAPTLFLGNLGFDTTDQSIRELFEAHRHLKKPGKEKGELDKAKDEQEKEGAGKDAWIRKIRMGTFEDSGACKGFAFVDFTSIEHATAALTNPRNHRLNGRDLVVEYASADAVRRGGGGPRPPKHEGKGGSHRESGRFDGTDRRPRPTSRPPRGVHDAGDGRNDGEDTPVRTSKTERTRDAPPHARKGGSDRAPRGRAKPGAALAQAPRESAAIIPSQGQKIVF</sequence>
<dbReference type="EMBL" id="MU266446">
    <property type="protein sequence ID" value="KAH7923674.1"/>
    <property type="molecule type" value="Genomic_DNA"/>
</dbReference>
<organism evidence="1 2">
    <name type="scientific">Leucogyrophana mollusca</name>
    <dbReference type="NCBI Taxonomy" id="85980"/>
    <lineage>
        <taxon>Eukaryota</taxon>
        <taxon>Fungi</taxon>
        <taxon>Dikarya</taxon>
        <taxon>Basidiomycota</taxon>
        <taxon>Agaricomycotina</taxon>
        <taxon>Agaricomycetes</taxon>
        <taxon>Agaricomycetidae</taxon>
        <taxon>Boletales</taxon>
        <taxon>Boletales incertae sedis</taxon>
        <taxon>Leucogyrophana</taxon>
    </lineage>
</organism>
<comment type="caution">
    <text evidence="1">The sequence shown here is derived from an EMBL/GenBank/DDBJ whole genome shotgun (WGS) entry which is preliminary data.</text>
</comment>
<keyword evidence="2" id="KW-1185">Reference proteome</keyword>
<evidence type="ECO:0000313" key="2">
    <source>
        <dbReference type="Proteomes" id="UP000790709"/>
    </source>
</evidence>
<evidence type="ECO:0000313" key="1">
    <source>
        <dbReference type="EMBL" id="KAH7923674.1"/>
    </source>
</evidence>
<name>A0ACB8BEH6_9AGAM</name>